<dbReference type="FunFam" id="2.30.42.10:FF:000107">
    <property type="entry name" value="26S proteasome non-ATPase regulatory subunit 9"/>
    <property type="match status" value="1"/>
</dbReference>
<dbReference type="EMBL" id="ML002582">
    <property type="protein sequence ID" value="RKP36868.1"/>
    <property type="molecule type" value="Genomic_DNA"/>
</dbReference>
<dbReference type="Proteomes" id="UP000268162">
    <property type="component" value="Unassembled WGS sequence"/>
</dbReference>
<dbReference type="InterPro" id="IPR036034">
    <property type="entry name" value="PDZ_sf"/>
</dbReference>
<keyword evidence="2" id="KW-0143">Chaperone</keyword>
<feature type="domain" description="PDZ" evidence="4">
    <location>
        <begin position="107"/>
        <end position="142"/>
    </location>
</feature>
<dbReference type="PANTHER" id="PTHR12651:SF1">
    <property type="entry name" value="26S PROTEASOME NON-ATPASE REGULATORY SUBUNIT 9"/>
    <property type="match status" value="1"/>
</dbReference>
<keyword evidence="7" id="KW-1185">Reference proteome</keyword>
<dbReference type="InterPro" id="IPR040815">
    <property type="entry name" value="Nas2_N"/>
</dbReference>
<evidence type="ECO:0000259" key="5">
    <source>
        <dbReference type="Pfam" id="PF18265"/>
    </source>
</evidence>
<gene>
    <name evidence="6" type="ORF">BJ085DRAFT_16515</name>
</gene>
<evidence type="ECO:0000259" key="4">
    <source>
        <dbReference type="Pfam" id="PF17820"/>
    </source>
</evidence>
<evidence type="ECO:0000256" key="3">
    <source>
        <dbReference type="ARBA" id="ARBA00068021"/>
    </source>
</evidence>
<dbReference type="Pfam" id="PF18265">
    <property type="entry name" value="Nas2_N"/>
    <property type="match status" value="1"/>
</dbReference>
<dbReference type="GO" id="GO:0005737">
    <property type="term" value="C:cytoplasm"/>
    <property type="evidence" value="ECO:0007669"/>
    <property type="project" value="TreeGrafter"/>
</dbReference>
<dbReference type="PANTHER" id="PTHR12651">
    <property type="entry name" value="26S PROTEASOME NON-ATPASE REGULATORY SUBUNIT 9"/>
    <property type="match status" value="1"/>
</dbReference>
<dbReference type="STRING" id="215637.A0A4P9ZUE7"/>
<reference evidence="7" key="1">
    <citation type="journal article" date="2018" name="Nat. Microbiol.">
        <title>Leveraging single-cell genomics to expand the fungal tree of life.</title>
        <authorList>
            <person name="Ahrendt S.R."/>
            <person name="Quandt C.A."/>
            <person name="Ciobanu D."/>
            <person name="Clum A."/>
            <person name="Salamov A."/>
            <person name="Andreopoulos B."/>
            <person name="Cheng J.F."/>
            <person name="Woyke T."/>
            <person name="Pelin A."/>
            <person name="Henrissat B."/>
            <person name="Reynolds N.K."/>
            <person name="Benny G.L."/>
            <person name="Smith M.E."/>
            <person name="James T.Y."/>
            <person name="Grigoriev I.V."/>
        </authorList>
    </citation>
    <scope>NUCLEOTIDE SEQUENCE [LARGE SCALE GENOMIC DNA]</scope>
    <source>
        <strain evidence="7">RSA 468</strain>
    </source>
</reference>
<protein>
    <recommendedName>
        <fullName evidence="3">Probable 26S proteasome regulatory subunit p27</fullName>
    </recommendedName>
</protein>
<feature type="domain" description="Nas2 N-terminal" evidence="5">
    <location>
        <begin position="5"/>
        <end position="82"/>
    </location>
</feature>
<evidence type="ECO:0000313" key="7">
    <source>
        <dbReference type="Proteomes" id="UP000268162"/>
    </source>
</evidence>
<organism evidence="6 7">
    <name type="scientific">Dimargaris cristalligena</name>
    <dbReference type="NCBI Taxonomy" id="215637"/>
    <lineage>
        <taxon>Eukaryota</taxon>
        <taxon>Fungi</taxon>
        <taxon>Fungi incertae sedis</taxon>
        <taxon>Zoopagomycota</taxon>
        <taxon>Kickxellomycotina</taxon>
        <taxon>Dimargaritomycetes</taxon>
        <taxon>Dimargaritales</taxon>
        <taxon>Dimargaritaceae</taxon>
        <taxon>Dimargaris</taxon>
    </lineage>
</organism>
<dbReference type="GO" id="GO:0070682">
    <property type="term" value="P:proteasome regulatory particle assembly"/>
    <property type="evidence" value="ECO:0007669"/>
    <property type="project" value="InterPro"/>
</dbReference>
<evidence type="ECO:0000313" key="6">
    <source>
        <dbReference type="EMBL" id="RKP36868.1"/>
    </source>
</evidence>
<evidence type="ECO:0000256" key="2">
    <source>
        <dbReference type="ARBA" id="ARBA00023186"/>
    </source>
</evidence>
<dbReference type="InterPro" id="IPR041489">
    <property type="entry name" value="PDZ_6"/>
</dbReference>
<dbReference type="Gene3D" id="6.10.140.1710">
    <property type="match status" value="1"/>
</dbReference>
<evidence type="ECO:0000256" key="1">
    <source>
        <dbReference type="ARBA" id="ARBA00005256"/>
    </source>
</evidence>
<comment type="similarity">
    <text evidence="1">Belongs to the proteasome subunit p27 family.</text>
</comment>
<name>A0A4P9ZUE7_9FUNG</name>
<dbReference type="Pfam" id="PF17820">
    <property type="entry name" value="PDZ_6"/>
    <property type="match status" value="1"/>
</dbReference>
<dbReference type="InterPro" id="IPR035269">
    <property type="entry name" value="PSMD9"/>
</dbReference>
<proteinExistence type="inferred from homology"/>
<dbReference type="AlphaFoldDB" id="A0A4P9ZUE7"/>
<accession>A0A4P9ZUE7</accession>
<sequence length="191" mass="21089">MDAARELLDRKDIIENQLRTLEASLHKQGVGLNDPLIDAEGFPRADIDVSAVRVIRVEILKLRNDLKQLMADMEQCLYEVHSKAQATAVQPPPKSETPESILLPFAVINSVARNSPAERAGLVKNDRLLRFGGIDHTNHENLQALPGQVYQSLNQPLALRIQRTSTTTSPAETTIELELVPGPWEGNGFLG</sequence>
<dbReference type="Gene3D" id="2.30.42.10">
    <property type="match status" value="1"/>
</dbReference>
<dbReference type="GO" id="GO:0005634">
    <property type="term" value="C:nucleus"/>
    <property type="evidence" value="ECO:0007669"/>
    <property type="project" value="TreeGrafter"/>
</dbReference>
<dbReference type="SUPFAM" id="SSF50156">
    <property type="entry name" value="PDZ domain-like"/>
    <property type="match status" value="1"/>
</dbReference>